<dbReference type="SMART" id="SM00744">
    <property type="entry name" value="RINGv"/>
    <property type="match status" value="1"/>
</dbReference>
<evidence type="ECO:0000256" key="2">
    <source>
        <dbReference type="ARBA" id="ARBA00022771"/>
    </source>
</evidence>
<accession>A0A0P1BFH4</accession>
<evidence type="ECO:0000256" key="4">
    <source>
        <dbReference type="PROSITE-ProRule" id="PRU00175"/>
    </source>
</evidence>
<dbReference type="PROSITE" id="PS50089">
    <property type="entry name" value="ZF_RING_2"/>
    <property type="match status" value="1"/>
</dbReference>
<keyword evidence="1" id="KW-0479">Metal-binding</keyword>
<dbReference type="InterPro" id="IPR011016">
    <property type="entry name" value="Znf_RING-CH"/>
</dbReference>
<proteinExistence type="predicted"/>
<dbReference type="AlphaFoldDB" id="A0A0P1BFH4"/>
<dbReference type="Gene3D" id="3.30.40.10">
    <property type="entry name" value="Zinc/RING finger domain, C3HC4 (zinc finger)"/>
    <property type="match status" value="1"/>
</dbReference>
<reference evidence="6 7" key="1">
    <citation type="submission" date="2014-09" db="EMBL/GenBank/DDBJ databases">
        <authorList>
            <person name="Magalhaes I.L.F."/>
            <person name="Oliveira U."/>
            <person name="Santos F.R."/>
            <person name="Vidigal T.H.D.A."/>
            <person name="Brescovit A.D."/>
            <person name="Santos A.J."/>
        </authorList>
    </citation>
    <scope>NUCLEOTIDE SEQUENCE [LARGE SCALE GENOMIC DNA]</scope>
</reference>
<dbReference type="InterPro" id="IPR051826">
    <property type="entry name" value="E3_ubiquitin-ligase_domain"/>
</dbReference>
<dbReference type="OrthoDB" id="8062037at2759"/>
<evidence type="ECO:0000256" key="1">
    <source>
        <dbReference type="ARBA" id="ARBA00022723"/>
    </source>
</evidence>
<protein>
    <submittedName>
        <fullName evidence="6">FOG: Predicted E3 ubiquitin ligase</fullName>
    </submittedName>
</protein>
<keyword evidence="3" id="KW-0862">Zinc</keyword>
<dbReference type="PANTHER" id="PTHR22765">
    <property type="entry name" value="RING FINGER AND PROTEASE ASSOCIATED DOMAIN-CONTAINING"/>
    <property type="match status" value="1"/>
</dbReference>
<dbReference type="GO" id="GO:0016874">
    <property type="term" value="F:ligase activity"/>
    <property type="evidence" value="ECO:0007669"/>
    <property type="project" value="UniProtKB-KW"/>
</dbReference>
<dbReference type="STRING" id="401625.A0A0P1BFH4"/>
<dbReference type="Proteomes" id="UP000054845">
    <property type="component" value="Unassembled WGS sequence"/>
</dbReference>
<dbReference type="EMBL" id="CCYA01000240">
    <property type="protein sequence ID" value="CEH14225.1"/>
    <property type="molecule type" value="Genomic_DNA"/>
</dbReference>
<sequence length="163" mass="17656">MELDLRAQWRLRNDILAIASGRTPSSVIDSLPTCVFAIWQGGSCVTPKLEALPVAGKGKGKNRAGPESDRLRLEALAAAASREPRCPICLDEYEADTMLMSAPCNHAFHKDCLKTWLSTRRTCPMCRYDVGAYGSRNIVGRPGQSEAQDAAIAAASLLPEPNQ</sequence>
<evidence type="ECO:0000256" key="3">
    <source>
        <dbReference type="ARBA" id="ARBA00022833"/>
    </source>
</evidence>
<keyword evidence="7" id="KW-1185">Reference proteome</keyword>
<feature type="domain" description="RING-type" evidence="5">
    <location>
        <begin position="86"/>
        <end position="127"/>
    </location>
</feature>
<name>A0A0P1BFH4_9BASI</name>
<dbReference type="InterPro" id="IPR001841">
    <property type="entry name" value="Znf_RING"/>
</dbReference>
<dbReference type="InterPro" id="IPR013083">
    <property type="entry name" value="Znf_RING/FYVE/PHD"/>
</dbReference>
<dbReference type="SUPFAM" id="SSF57850">
    <property type="entry name" value="RING/U-box"/>
    <property type="match status" value="1"/>
</dbReference>
<evidence type="ECO:0000259" key="5">
    <source>
        <dbReference type="PROSITE" id="PS50089"/>
    </source>
</evidence>
<dbReference type="CDD" id="cd16454">
    <property type="entry name" value="RING-H2_PA-TM-RING"/>
    <property type="match status" value="1"/>
</dbReference>
<dbReference type="GO" id="GO:0061630">
    <property type="term" value="F:ubiquitin protein ligase activity"/>
    <property type="evidence" value="ECO:0007669"/>
    <property type="project" value="TreeGrafter"/>
</dbReference>
<evidence type="ECO:0000313" key="7">
    <source>
        <dbReference type="Proteomes" id="UP000054845"/>
    </source>
</evidence>
<keyword evidence="2 4" id="KW-0863">Zinc-finger</keyword>
<evidence type="ECO:0000313" key="6">
    <source>
        <dbReference type="EMBL" id="CEH14225.1"/>
    </source>
</evidence>
<dbReference type="GO" id="GO:0006511">
    <property type="term" value="P:ubiquitin-dependent protein catabolic process"/>
    <property type="evidence" value="ECO:0007669"/>
    <property type="project" value="TreeGrafter"/>
</dbReference>
<dbReference type="Pfam" id="PF13639">
    <property type="entry name" value="zf-RING_2"/>
    <property type="match status" value="1"/>
</dbReference>
<dbReference type="SMART" id="SM00184">
    <property type="entry name" value="RING"/>
    <property type="match status" value="1"/>
</dbReference>
<dbReference type="PANTHER" id="PTHR22765:SF434">
    <property type="entry name" value="GB|AAD18119.1-RELATED"/>
    <property type="match status" value="1"/>
</dbReference>
<organism evidence="6 7">
    <name type="scientific">Ceraceosorus bombacis</name>
    <dbReference type="NCBI Taxonomy" id="401625"/>
    <lineage>
        <taxon>Eukaryota</taxon>
        <taxon>Fungi</taxon>
        <taxon>Dikarya</taxon>
        <taxon>Basidiomycota</taxon>
        <taxon>Ustilaginomycotina</taxon>
        <taxon>Exobasidiomycetes</taxon>
        <taxon>Ceraceosorales</taxon>
        <taxon>Ceraceosoraceae</taxon>
        <taxon>Ceraceosorus</taxon>
    </lineage>
</organism>
<keyword evidence="6" id="KW-0436">Ligase</keyword>
<dbReference type="GO" id="GO:0008270">
    <property type="term" value="F:zinc ion binding"/>
    <property type="evidence" value="ECO:0007669"/>
    <property type="project" value="UniProtKB-KW"/>
</dbReference>